<keyword evidence="8" id="KW-0677">Repeat</keyword>
<keyword evidence="5 13" id="KW-0768">Sushi</keyword>
<evidence type="ECO:0000256" key="12">
    <source>
        <dbReference type="ARBA" id="ARBA00033414"/>
    </source>
</evidence>
<evidence type="ECO:0000259" key="15">
    <source>
        <dbReference type="PROSITE" id="PS50923"/>
    </source>
</evidence>
<evidence type="ECO:0000256" key="8">
    <source>
        <dbReference type="ARBA" id="ARBA00022737"/>
    </source>
</evidence>
<dbReference type="GeneTree" id="ENSGT00940000157228"/>
<dbReference type="AlphaFoldDB" id="H2RSI5"/>
<feature type="domain" description="Sushi" evidence="15">
    <location>
        <begin position="23"/>
        <end position="83"/>
    </location>
</feature>
<dbReference type="GO" id="GO:0008201">
    <property type="term" value="F:heparin binding"/>
    <property type="evidence" value="ECO:0007669"/>
    <property type="project" value="UniProtKB-KW"/>
</dbReference>
<evidence type="ECO:0000256" key="13">
    <source>
        <dbReference type="PROSITE-ProRule" id="PRU00302"/>
    </source>
</evidence>
<evidence type="ECO:0000256" key="2">
    <source>
        <dbReference type="ARBA" id="ARBA00004613"/>
    </source>
</evidence>
<dbReference type="Pfam" id="PF09014">
    <property type="entry name" value="Sushi_2"/>
    <property type="match status" value="1"/>
</dbReference>
<dbReference type="Gene3D" id="2.10.70.10">
    <property type="entry name" value="Complement Module, domain 1"/>
    <property type="match status" value="5"/>
</dbReference>
<protein>
    <recommendedName>
        <fullName evidence="3">Beta-2-glycoprotein 1</fullName>
    </recommendedName>
    <alternativeName>
        <fullName evidence="11">Apolipoprotein H</fullName>
    </alternativeName>
    <alternativeName>
        <fullName evidence="12">Beta-2-glycoprotein I</fullName>
    </alternativeName>
</protein>
<dbReference type="OrthoDB" id="6103690at2759"/>
<dbReference type="GeneID" id="101065256"/>
<feature type="signal peptide" evidence="14">
    <location>
        <begin position="1"/>
        <end position="20"/>
    </location>
</feature>
<dbReference type="Pfam" id="PF00084">
    <property type="entry name" value="Sushi"/>
    <property type="match status" value="4"/>
</dbReference>
<comment type="function">
    <text evidence="1">Binds to various kinds of negatively charged substances such as heparin, phospholipids, and dextran sulfate. May prevent activation of the intrinsic blood coagulation cascade by binding to phospholipids on the surface of damaged cells.</text>
</comment>
<feature type="disulfide bond" evidence="13">
    <location>
        <begin position="207"/>
        <end position="250"/>
    </location>
</feature>
<evidence type="ECO:0000256" key="9">
    <source>
        <dbReference type="ARBA" id="ARBA00023157"/>
    </source>
</evidence>
<dbReference type="InterPro" id="IPR051277">
    <property type="entry name" value="SEZ6_CSMD_C4BPB_Regulators"/>
</dbReference>
<dbReference type="PROSITE" id="PS50923">
    <property type="entry name" value="SUSHI"/>
    <property type="match status" value="4"/>
</dbReference>
<feature type="disulfide bond" evidence="13">
    <location>
        <begin position="112"/>
        <end position="139"/>
    </location>
</feature>
<evidence type="ECO:0000256" key="6">
    <source>
        <dbReference type="ARBA" id="ARBA00022674"/>
    </source>
</evidence>
<dbReference type="Ensembl" id="ENSTRUT00000003119.3">
    <property type="protein sequence ID" value="ENSTRUP00000003101.2"/>
    <property type="gene ID" value="ENSTRUG00000025907.2"/>
</dbReference>
<keyword evidence="6" id="KW-0358">Heparin-binding</keyword>
<dbReference type="Proteomes" id="UP000005226">
    <property type="component" value="Chromosome 17"/>
</dbReference>
<name>H2RSI5_TAKRU</name>
<feature type="domain" description="Sushi" evidence="15">
    <location>
        <begin position="142"/>
        <end position="204"/>
    </location>
</feature>
<reference evidence="16" key="2">
    <citation type="submission" date="2025-08" db="UniProtKB">
        <authorList>
            <consortium name="Ensembl"/>
        </authorList>
    </citation>
    <scope>IDENTIFICATION</scope>
</reference>
<dbReference type="InterPro" id="IPR035976">
    <property type="entry name" value="Sushi/SCR/CCP_sf"/>
</dbReference>
<evidence type="ECO:0000256" key="4">
    <source>
        <dbReference type="ARBA" id="ARBA00022525"/>
    </source>
</evidence>
<dbReference type="PANTHER" id="PTHR45656:SF4">
    <property type="entry name" value="PROTEIN CBR-CLEC-78"/>
    <property type="match status" value="1"/>
</dbReference>
<feature type="disulfide bond" evidence="13">
    <location>
        <begin position="25"/>
        <end position="68"/>
    </location>
</feature>
<keyword evidence="10" id="KW-0325">Glycoprotein</keyword>
<proteinExistence type="predicted"/>
<accession>H2RSI5</accession>
<evidence type="ECO:0000313" key="17">
    <source>
        <dbReference type="Proteomes" id="UP000005226"/>
    </source>
</evidence>
<evidence type="ECO:0000256" key="1">
    <source>
        <dbReference type="ARBA" id="ARBA00003651"/>
    </source>
</evidence>
<dbReference type="PANTHER" id="PTHR45656">
    <property type="entry name" value="PROTEIN CBR-CLEC-78"/>
    <property type="match status" value="1"/>
</dbReference>
<dbReference type="InterPro" id="IPR015104">
    <property type="entry name" value="Sushi_2"/>
</dbReference>
<evidence type="ECO:0000256" key="14">
    <source>
        <dbReference type="SAM" id="SignalP"/>
    </source>
</evidence>
<evidence type="ECO:0000256" key="5">
    <source>
        <dbReference type="ARBA" id="ARBA00022659"/>
    </source>
</evidence>
<dbReference type="GO" id="GO:0005576">
    <property type="term" value="C:extracellular region"/>
    <property type="evidence" value="ECO:0007669"/>
    <property type="project" value="UniProtKB-SubCell"/>
</dbReference>
<keyword evidence="4" id="KW-0964">Secreted</keyword>
<reference evidence="16 17" key="1">
    <citation type="journal article" date="2011" name="Genome Biol. Evol.">
        <title>Integration of the genetic map and genome assembly of fugu facilitates insights into distinct features of genome evolution in teleosts and mammals.</title>
        <authorList>
            <person name="Kai W."/>
            <person name="Kikuchi K."/>
            <person name="Tohari S."/>
            <person name="Chew A.K."/>
            <person name="Tay A."/>
            <person name="Fujiwara A."/>
            <person name="Hosoya S."/>
            <person name="Suetake H."/>
            <person name="Naruse K."/>
            <person name="Brenner S."/>
            <person name="Suzuki Y."/>
            <person name="Venkatesh B."/>
        </authorList>
    </citation>
    <scope>NUCLEOTIDE SEQUENCE [LARGE SCALE GENOMIC DNA]</scope>
</reference>
<evidence type="ECO:0000256" key="11">
    <source>
        <dbReference type="ARBA" id="ARBA00029855"/>
    </source>
</evidence>
<reference evidence="16" key="3">
    <citation type="submission" date="2025-09" db="UniProtKB">
        <authorList>
            <consortium name="Ensembl"/>
        </authorList>
    </citation>
    <scope>IDENTIFICATION</scope>
</reference>
<evidence type="ECO:0000313" key="16">
    <source>
        <dbReference type="Ensembl" id="ENSTRUP00000003101.2"/>
    </source>
</evidence>
<evidence type="ECO:0000256" key="7">
    <source>
        <dbReference type="ARBA" id="ARBA00022729"/>
    </source>
</evidence>
<gene>
    <name evidence="16" type="primary">LOC101065256</name>
</gene>
<evidence type="ECO:0000256" key="3">
    <source>
        <dbReference type="ARBA" id="ARBA00020104"/>
    </source>
</evidence>
<dbReference type="InParanoid" id="H2RSI5"/>
<feature type="chain" id="PRO_5017231965" description="Beta-2-glycoprotein 1" evidence="14">
    <location>
        <begin position="21"/>
        <end position="350"/>
    </location>
</feature>
<feature type="domain" description="Sushi" evidence="15">
    <location>
        <begin position="84"/>
        <end position="141"/>
    </location>
</feature>
<organism evidence="16 17">
    <name type="scientific">Takifugu rubripes</name>
    <name type="common">Japanese pufferfish</name>
    <name type="synonym">Fugu rubripes</name>
    <dbReference type="NCBI Taxonomy" id="31033"/>
    <lineage>
        <taxon>Eukaryota</taxon>
        <taxon>Metazoa</taxon>
        <taxon>Chordata</taxon>
        <taxon>Craniata</taxon>
        <taxon>Vertebrata</taxon>
        <taxon>Euteleostomi</taxon>
        <taxon>Actinopterygii</taxon>
        <taxon>Neopterygii</taxon>
        <taxon>Teleostei</taxon>
        <taxon>Neoteleostei</taxon>
        <taxon>Acanthomorphata</taxon>
        <taxon>Eupercaria</taxon>
        <taxon>Tetraodontiformes</taxon>
        <taxon>Tetradontoidea</taxon>
        <taxon>Tetraodontidae</taxon>
        <taxon>Takifugu</taxon>
    </lineage>
</organism>
<dbReference type="STRING" id="31033.ENSTRUP00000003101"/>
<dbReference type="OMA" id="IPKQCPH"/>
<keyword evidence="9 13" id="KW-1015">Disulfide bond</keyword>
<dbReference type="SMART" id="SM00032">
    <property type="entry name" value="CCP"/>
    <property type="match status" value="4"/>
</dbReference>
<comment type="caution">
    <text evidence="13">Lacks conserved residue(s) required for the propagation of feature annotation.</text>
</comment>
<evidence type="ECO:0000256" key="10">
    <source>
        <dbReference type="ARBA" id="ARBA00023180"/>
    </source>
</evidence>
<dbReference type="CDD" id="cd00033">
    <property type="entry name" value="CCP"/>
    <property type="match status" value="4"/>
</dbReference>
<comment type="subcellular location">
    <subcellularLocation>
        <location evidence="2">Secreted</location>
    </subcellularLocation>
</comment>
<dbReference type="SUPFAM" id="SSF57535">
    <property type="entry name" value="Complement control module/SCR domain"/>
    <property type="match status" value="5"/>
</dbReference>
<feature type="domain" description="Sushi" evidence="15">
    <location>
        <begin position="205"/>
        <end position="264"/>
    </location>
</feature>
<keyword evidence="17" id="KW-1185">Reference proteome</keyword>
<keyword evidence="7 14" id="KW-0732">Signal</keyword>
<dbReference type="RefSeq" id="XP_003978256.1">
    <property type="nucleotide sequence ID" value="XM_003978207.3"/>
</dbReference>
<dbReference type="InterPro" id="IPR000436">
    <property type="entry name" value="Sushi_SCR_CCP_dom"/>
</dbReference>
<sequence>MERNLFLLTLVVGFITDGSGQDNVCTRPELNVNILLEGLQRYFSPGEELVLSCKPGYTPVSGPRKIICRVNGEWTKTKLLCIPKRCPYPESVLNGELYYTDTVYGSTINYTCDEGYTMNGADVSECLSNGMWSNPAPECKAVQCGLAPIPQFGKIIYNKHVGGNTASYGTQGTYQCLPPYVLFGDAKAECTSNGNWTKTPECRVVSCPPPENIERGYMSSDTKRTYDYMETIKYGCHGDHVIEGSQQIVCQKYGNWSERPSCKAPCSVGINRGRILYRGQKLWIKELTPNRILHNELVSVYCMNNERKCGYAVSTQCIDGKLNIPECFQEPILNTYNLYSSSLPSEINQC</sequence>
<dbReference type="KEGG" id="tru:101065256"/>